<dbReference type="InterPro" id="IPR000868">
    <property type="entry name" value="Isochorismatase-like_dom"/>
</dbReference>
<dbReference type="PANTHER" id="PTHR43540:SF6">
    <property type="entry name" value="ISOCHORISMATASE-LIKE DOMAIN-CONTAINING PROTEIN"/>
    <property type="match status" value="1"/>
</dbReference>
<feature type="domain" description="Isochorismatase-like" evidence="2">
    <location>
        <begin position="4"/>
        <end position="175"/>
    </location>
</feature>
<evidence type="ECO:0000259" key="2">
    <source>
        <dbReference type="Pfam" id="PF00857"/>
    </source>
</evidence>
<dbReference type="Pfam" id="PF00857">
    <property type="entry name" value="Isochorismatase"/>
    <property type="match status" value="1"/>
</dbReference>
<dbReference type="STRING" id="1782.AWC18_18025"/>
<reference evidence="3 4" key="1">
    <citation type="submission" date="2016-01" db="EMBL/GenBank/DDBJ databases">
        <title>The new phylogeny of the genus Mycobacterium.</title>
        <authorList>
            <person name="Tarcisio F."/>
            <person name="Conor M."/>
            <person name="Antonella G."/>
            <person name="Elisabetta G."/>
            <person name="Giulia F.S."/>
            <person name="Sara T."/>
            <person name="Anna F."/>
            <person name="Clotilde B."/>
            <person name="Roberto B."/>
            <person name="Veronica D.S."/>
            <person name="Fabio R."/>
            <person name="Monica P."/>
            <person name="Olivier J."/>
            <person name="Enrico T."/>
            <person name="Nicola S."/>
        </authorList>
    </citation>
    <scope>NUCLEOTIDE SEQUENCE [LARGE SCALE GENOMIC DNA]</scope>
    <source>
        <strain evidence="3 4">DSM 44164</strain>
    </source>
</reference>
<proteinExistence type="predicted"/>
<dbReference type="InterPro" id="IPR036380">
    <property type="entry name" value="Isochorismatase-like_sf"/>
</dbReference>
<comment type="caution">
    <text evidence="3">The sequence shown here is derived from an EMBL/GenBank/DDBJ whole genome shotgun (WGS) entry which is preliminary data.</text>
</comment>
<organism evidence="3 4">
    <name type="scientific">Mycolicibacter nonchromogenicus</name>
    <name type="common">Mycobacterium nonchromogenicum</name>
    <dbReference type="NCBI Taxonomy" id="1782"/>
    <lineage>
        <taxon>Bacteria</taxon>
        <taxon>Bacillati</taxon>
        <taxon>Actinomycetota</taxon>
        <taxon>Actinomycetes</taxon>
        <taxon>Mycobacteriales</taxon>
        <taxon>Mycobacteriaceae</taxon>
        <taxon>Mycolicibacter</taxon>
    </lineage>
</organism>
<accession>A0A1X1YZV2</accession>
<dbReference type="RefSeq" id="WP_085139626.1">
    <property type="nucleotide sequence ID" value="NZ_LQPI01000072.1"/>
</dbReference>
<dbReference type="SUPFAM" id="SSF52499">
    <property type="entry name" value="Isochorismatase-like hydrolases"/>
    <property type="match status" value="1"/>
</dbReference>
<evidence type="ECO:0000256" key="1">
    <source>
        <dbReference type="ARBA" id="ARBA00022801"/>
    </source>
</evidence>
<dbReference type="PANTHER" id="PTHR43540">
    <property type="entry name" value="PEROXYUREIDOACRYLATE/UREIDOACRYLATE AMIDOHYDROLASE-RELATED"/>
    <property type="match status" value="1"/>
</dbReference>
<dbReference type="AlphaFoldDB" id="A0A1X1YZV2"/>
<dbReference type="Gene3D" id="3.40.50.850">
    <property type="entry name" value="Isochorismatase-like"/>
    <property type="match status" value="1"/>
</dbReference>
<dbReference type="Proteomes" id="UP000193108">
    <property type="component" value="Unassembled WGS sequence"/>
</dbReference>
<evidence type="ECO:0000313" key="3">
    <source>
        <dbReference type="EMBL" id="ORW16593.1"/>
    </source>
</evidence>
<sequence length="179" mass="19443">MTDTAVVVVDMLNAYRHDDAELLADNVAQIVEPLADLLERSRAADDVDLIYVNDNYGDFTAGFAQITAAALDGARPELVRPIVPVAGDQLMTKVRHSAFYASPLEYLLGRLGTRRVILTGQVTEQCILYTALDAYVRHLPVVIPVDAVAHIDAELGAAALEMMCRNMAAEQSTAAECLR</sequence>
<protein>
    <submittedName>
        <fullName evidence="3">Isochorismatase</fullName>
    </submittedName>
</protein>
<dbReference type="InterPro" id="IPR050272">
    <property type="entry name" value="Isochorismatase-like_hydrls"/>
</dbReference>
<dbReference type="EMBL" id="LQPI01000072">
    <property type="protein sequence ID" value="ORW16593.1"/>
    <property type="molecule type" value="Genomic_DNA"/>
</dbReference>
<dbReference type="CDD" id="cd00431">
    <property type="entry name" value="cysteine_hydrolases"/>
    <property type="match status" value="1"/>
</dbReference>
<keyword evidence="1" id="KW-0378">Hydrolase</keyword>
<evidence type="ECO:0000313" key="4">
    <source>
        <dbReference type="Proteomes" id="UP000193108"/>
    </source>
</evidence>
<dbReference type="GO" id="GO:0016787">
    <property type="term" value="F:hydrolase activity"/>
    <property type="evidence" value="ECO:0007669"/>
    <property type="project" value="UniProtKB-KW"/>
</dbReference>
<gene>
    <name evidence="3" type="ORF">AWC18_18025</name>
</gene>
<keyword evidence="4" id="KW-1185">Reference proteome</keyword>
<name>A0A1X1YZV2_MYCNO</name>